<reference evidence="2 3" key="1">
    <citation type="submission" date="2020-12" db="EMBL/GenBank/DDBJ databases">
        <title>FDA dAtabase for Regulatory Grade micrObial Sequences (FDA-ARGOS): Supporting development and validation of Infectious Disease Dx tests.</title>
        <authorList>
            <person name="Sproer C."/>
            <person name="Gronow S."/>
            <person name="Severitt S."/>
            <person name="Schroder I."/>
            <person name="Tallon L."/>
            <person name="Sadzewicz L."/>
            <person name="Zhao X."/>
            <person name="Boylan J."/>
            <person name="Ott S."/>
            <person name="Bowen H."/>
            <person name="Vavikolanu K."/>
            <person name="Mehta A."/>
            <person name="Aluvathingal J."/>
            <person name="Nadendla S."/>
            <person name="Lowell S."/>
            <person name="Myers T."/>
            <person name="Yan Y."/>
            <person name="Sichtig H."/>
        </authorList>
    </citation>
    <scope>NUCLEOTIDE SEQUENCE [LARGE SCALE GENOMIC DNA]</scope>
    <source>
        <strain evidence="2 3">FDAARGOS_869</strain>
    </source>
</reference>
<name>A0A7T3BZ79_MORNO</name>
<evidence type="ECO:0000313" key="3">
    <source>
        <dbReference type="Proteomes" id="UP000594834"/>
    </source>
</evidence>
<evidence type="ECO:0000313" key="2">
    <source>
        <dbReference type="EMBL" id="QPT44663.1"/>
    </source>
</evidence>
<sequence length="45" mass="4960">MFVSEWVYNLLVVMGGGEVWGFGGLGFDKMTWCIKAYVGRASLPS</sequence>
<protein>
    <submittedName>
        <fullName evidence="2">Uncharacterized protein</fullName>
    </submittedName>
</protein>
<dbReference type="Proteomes" id="UP000594834">
    <property type="component" value="Chromosome"/>
</dbReference>
<accession>A0A7T3BZ79</accession>
<proteinExistence type="predicted"/>
<gene>
    <name evidence="2" type="ORF">I6G26_00975</name>
</gene>
<organism evidence="2 3">
    <name type="scientific">Moraxella nonliquefaciens</name>
    <dbReference type="NCBI Taxonomy" id="478"/>
    <lineage>
        <taxon>Bacteria</taxon>
        <taxon>Pseudomonadati</taxon>
        <taxon>Pseudomonadota</taxon>
        <taxon>Gammaproteobacteria</taxon>
        <taxon>Moraxellales</taxon>
        <taxon>Moraxellaceae</taxon>
        <taxon>Moraxella</taxon>
    </lineage>
</organism>
<feature type="transmembrane region" description="Helical" evidence="1">
    <location>
        <begin position="6"/>
        <end position="27"/>
    </location>
</feature>
<evidence type="ECO:0000256" key="1">
    <source>
        <dbReference type="SAM" id="Phobius"/>
    </source>
</evidence>
<dbReference type="RefSeq" id="WP_158512475.1">
    <property type="nucleotide sequence ID" value="NZ_CP065728.1"/>
</dbReference>
<keyword evidence="1" id="KW-0812">Transmembrane</keyword>
<keyword evidence="1" id="KW-0472">Membrane</keyword>
<keyword evidence="1" id="KW-1133">Transmembrane helix</keyword>
<keyword evidence="3" id="KW-1185">Reference proteome</keyword>
<dbReference type="EMBL" id="CP065728">
    <property type="protein sequence ID" value="QPT44663.1"/>
    <property type="molecule type" value="Genomic_DNA"/>
</dbReference>